<keyword evidence="1" id="KW-0812">Transmembrane</keyword>
<dbReference type="WBParaSite" id="Hba_09294">
    <property type="protein sequence ID" value="Hba_09294"/>
    <property type="gene ID" value="Hba_09294"/>
</dbReference>
<keyword evidence="1" id="KW-1133">Transmembrane helix</keyword>
<dbReference type="Proteomes" id="UP000095283">
    <property type="component" value="Unplaced"/>
</dbReference>
<name>A0A1I7WVU3_HETBA</name>
<protein>
    <submittedName>
        <fullName evidence="3">Transmembrane protein</fullName>
    </submittedName>
</protein>
<keyword evidence="1" id="KW-0472">Membrane</keyword>
<evidence type="ECO:0000313" key="2">
    <source>
        <dbReference type="Proteomes" id="UP000095283"/>
    </source>
</evidence>
<evidence type="ECO:0000256" key="1">
    <source>
        <dbReference type="SAM" id="Phobius"/>
    </source>
</evidence>
<dbReference type="Gene3D" id="1.10.490.10">
    <property type="entry name" value="Globins"/>
    <property type="match status" value="1"/>
</dbReference>
<dbReference type="GO" id="GO:0019825">
    <property type="term" value="F:oxygen binding"/>
    <property type="evidence" value="ECO:0007669"/>
    <property type="project" value="InterPro"/>
</dbReference>
<proteinExistence type="predicted"/>
<reference evidence="3" key="1">
    <citation type="submission" date="2016-11" db="UniProtKB">
        <authorList>
            <consortium name="WormBaseParasite"/>
        </authorList>
    </citation>
    <scope>IDENTIFICATION</scope>
</reference>
<accession>A0A1I7WVU3</accession>
<dbReference type="InterPro" id="IPR012292">
    <property type="entry name" value="Globin/Proto"/>
</dbReference>
<dbReference type="AlphaFoldDB" id="A0A1I7WVU3"/>
<dbReference type="GO" id="GO:0020037">
    <property type="term" value="F:heme binding"/>
    <property type="evidence" value="ECO:0007669"/>
    <property type="project" value="InterPro"/>
</dbReference>
<organism evidence="2 3">
    <name type="scientific">Heterorhabditis bacteriophora</name>
    <name type="common">Entomopathogenic nematode worm</name>
    <dbReference type="NCBI Taxonomy" id="37862"/>
    <lineage>
        <taxon>Eukaryota</taxon>
        <taxon>Metazoa</taxon>
        <taxon>Ecdysozoa</taxon>
        <taxon>Nematoda</taxon>
        <taxon>Chromadorea</taxon>
        <taxon>Rhabditida</taxon>
        <taxon>Rhabditina</taxon>
        <taxon>Rhabditomorpha</taxon>
        <taxon>Strongyloidea</taxon>
        <taxon>Heterorhabditidae</taxon>
        <taxon>Heterorhabditis</taxon>
    </lineage>
</organism>
<evidence type="ECO:0000313" key="3">
    <source>
        <dbReference type="WBParaSite" id="Hba_09294"/>
    </source>
</evidence>
<feature type="transmembrane region" description="Helical" evidence="1">
    <location>
        <begin position="119"/>
        <end position="138"/>
    </location>
</feature>
<sequence>MIKTLAFRLGARHRHYMNEGNDNSYWAPFAQQLPITIIHTYLHTINNDNRIRRILRIRPRAEKSEEEELTDSWRQFMNMVVESMKRGYEGCPSEKTPLRLSITKFVIAYTPTYHTSSNIIYILTAVLYLWLLYVLLVVDQHHSFWNLTYHLR</sequence>
<keyword evidence="2" id="KW-1185">Reference proteome</keyword>